<dbReference type="HOGENOM" id="CLU_818303_0_0_11"/>
<gene>
    <name evidence="6" type="ordered locus">Jden_1801</name>
</gene>
<dbReference type="SMART" id="SM01091">
    <property type="entry name" value="CorC_HlyC"/>
    <property type="match status" value="1"/>
</dbReference>
<dbReference type="PANTHER" id="PTHR43099:SF6">
    <property type="entry name" value="UPF0053 PROTEIN RV1842C"/>
    <property type="match status" value="1"/>
</dbReference>
<dbReference type="InterPro" id="IPR005170">
    <property type="entry name" value="Transptr-assoc_dom"/>
</dbReference>
<accession>C7QZE6</accession>
<dbReference type="InterPro" id="IPR046342">
    <property type="entry name" value="CBS_dom_sf"/>
</dbReference>
<dbReference type="InterPro" id="IPR000644">
    <property type="entry name" value="CBS_dom"/>
</dbReference>
<dbReference type="SMART" id="SM00116">
    <property type="entry name" value="CBS"/>
    <property type="match status" value="2"/>
</dbReference>
<evidence type="ECO:0000313" key="7">
    <source>
        <dbReference type="Proteomes" id="UP000000628"/>
    </source>
</evidence>
<evidence type="ECO:0000256" key="4">
    <source>
        <dbReference type="SAM" id="Phobius"/>
    </source>
</evidence>
<evidence type="ECO:0000256" key="1">
    <source>
        <dbReference type="ARBA" id="ARBA00022737"/>
    </source>
</evidence>
<dbReference type="EMBL" id="CP001706">
    <property type="protein sequence ID" value="ACV09444.1"/>
    <property type="molecule type" value="Genomic_DNA"/>
</dbReference>
<feature type="transmembrane region" description="Helical" evidence="4">
    <location>
        <begin position="58"/>
        <end position="80"/>
    </location>
</feature>
<dbReference type="Gene3D" id="3.30.465.10">
    <property type="match status" value="1"/>
</dbReference>
<evidence type="ECO:0000313" key="6">
    <source>
        <dbReference type="EMBL" id="ACV09444.1"/>
    </source>
</evidence>
<keyword evidence="7" id="KW-1185">Reference proteome</keyword>
<dbReference type="InterPro" id="IPR044751">
    <property type="entry name" value="Ion_transp-like_CBS"/>
</dbReference>
<feature type="domain" description="CBS" evidence="5">
    <location>
        <begin position="184"/>
        <end position="244"/>
    </location>
</feature>
<dbReference type="CDD" id="cd04590">
    <property type="entry name" value="CBS_pair_CorC_HlyC_assoc"/>
    <property type="match status" value="1"/>
</dbReference>
<keyword evidence="4" id="KW-0472">Membrane</keyword>
<name>C7QZE6_JONDD</name>
<proteinExistence type="predicted"/>
<dbReference type="OrthoDB" id="110231at2"/>
<dbReference type="RefSeq" id="WP_015772072.1">
    <property type="nucleotide sequence ID" value="NC_013174.1"/>
</dbReference>
<organism evidence="6 7">
    <name type="scientific">Jonesia denitrificans (strain ATCC 14870 / DSM 20603 / BCRC 15368 / CIP 55.134 / JCM 11481 / NBRC 15587 / NCTC 10816 / Prevot 55134)</name>
    <name type="common">Listeria denitrificans</name>
    <dbReference type="NCBI Taxonomy" id="471856"/>
    <lineage>
        <taxon>Bacteria</taxon>
        <taxon>Bacillati</taxon>
        <taxon>Actinomycetota</taxon>
        <taxon>Actinomycetes</taxon>
        <taxon>Micrococcales</taxon>
        <taxon>Jonesiaceae</taxon>
        <taxon>Jonesia</taxon>
    </lineage>
</organism>
<evidence type="ECO:0000256" key="2">
    <source>
        <dbReference type="ARBA" id="ARBA00023122"/>
    </source>
</evidence>
<sequence length="339" mass="36317">MTRQPATTPRPSTPPTVRRDLVMTAGTFIVGYLAYAFLHTPLSTTLTDSTLSAASAHLVAAVLIACAVLLISALTAAIVLRGTPQVKSSPPANDLADDLITDLIAGAADLDELRAGDVMTDRTRLITLPPDATATDVITRAHHTGHSRFPITGESRDDILGLVHLRRAISVPPDRRPDVPAAAIMDDAPRVPETMTLRPLMNFLREQGRQMAIVEDEYGGTAGIVTLEDVVEEIVGDVADEHDPRRAGVLYASDGTWSVPGHLRPDELAERTGLRLPTDPDYETLAGLVMKTLADIPQPGASITIAQEATTNLPGNVTITVDTTDGRRIDKLRVKRTTT</sequence>
<dbReference type="Pfam" id="PF03471">
    <property type="entry name" value="CorC_HlyC"/>
    <property type="match status" value="1"/>
</dbReference>
<dbReference type="SUPFAM" id="SSF54631">
    <property type="entry name" value="CBS-domain pair"/>
    <property type="match status" value="1"/>
</dbReference>
<dbReference type="InterPro" id="IPR016169">
    <property type="entry name" value="FAD-bd_PCMH_sub2"/>
</dbReference>
<evidence type="ECO:0000256" key="3">
    <source>
        <dbReference type="PROSITE-ProRule" id="PRU00703"/>
    </source>
</evidence>
<reference evidence="6 7" key="1">
    <citation type="journal article" date="2009" name="Stand. Genomic Sci.">
        <title>Complete genome sequence of Jonesia denitrificans type strain (Prevot 55134).</title>
        <authorList>
            <person name="Pukall R."/>
            <person name="Gehrich-Schroter G."/>
            <person name="Lapidus A."/>
            <person name="Nolan M."/>
            <person name="Glavina Del Rio T."/>
            <person name="Lucas S."/>
            <person name="Chen F."/>
            <person name="Tice H."/>
            <person name="Pitluck S."/>
            <person name="Cheng J.F."/>
            <person name="Copeland A."/>
            <person name="Saunders E."/>
            <person name="Brettin T."/>
            <person name="Detter J.C."/>
            <person name="Bruce D."/>
            <person name="Goodwin L."/>
            <person name="Pati A."/>
            <person name="Ivanova N."/>
            <person name="Mavromatis K."/>
            <person name="Ovchinnikova G."/>
            <person name="Chen A."/>
            <person name="Palaniappan K."/>
            <person name="Land M."/>
            <person name="Hauser L."/>
            <person name="Chang Y.J."/>
            <person name="Jeffries C.D."/>
            <person name="Chain P."/>
            <person name="Goker M."/>
            <person name="Bristow J."/>
            <person name="Eisen J.A."/>
            <person name="Markowitz V."/>
            <person name="Hugenholtz P."/>
            <person name="Kyrpides N.C."/>
            <person name="Klenk H.P."/>
            <person name="Han C."/>
        </authorList>
    </citation>
    <scope>NUCLEOTIDE SEQUENCE [LARGE SCALE GENOMIC DNA]</scope>
    <source>
        <strain evidence="7">ATCC 14870 / DSM 20603 / BCRC 15368 / CIP 55.134 / JCM 11481 / NBRC 15587 / NCTC 10816 / Prevot 55134</strain>
    </source>
</reference>
<keyword evidence="2 3" id="KW-0129">CBS domain</keyword>
<dbReference type="STRING" id="471856.Jden_1801"/>
<feature type="transmembrane region" description="Helical" evidence="4">
    <location>
        <begin position="21"/>
        <end position="38"/>
    </location>
</feature>
<dbReference type="PROSITE" id="PS51371">
    <property type="entry name" value="CBS"/>
    <property type="match status" value="2"/>
</dbReference>
<protein>
    <submittedName>
        <fullName evidence="6">CBS domain containing protein</fullName>
    </submittedName>
</protein>
<dbReference type="Pfam" id="PF00571">
    <property type="entry name" value="CBS"/>
    <property type="match status" value="2"/>
</dbReference>
<evidence type="ECO:0000259" key="5">
    <source>
        <dbReference type="PROSITE" id="PS51371"/>
    </source>
</evidence>
<keyword evidence="4" id="KW-1133">Transmembrane helix</keyword>
<dbReference type="GO" id="GO:0050660">
    <property type="term" value="F:flavin adenine dinucleotide binding"/>
    <property type="evidence" value="ECO:0007669"/>
    <property type="project" value="InterPro"/>
</dbReference>
<keyword evidence="4" id="KW-0812">Transmembrane</keyword>
<dbReference type="KEGG" id="jde:Jden_1801"/>
<dbReference type="Gene3D" id="3.10.580.10">
    <property type="entry name" value="CBS-domain"/>
    <property type="match status" value="1"/>
</dbReference>
<keyword evidence="1" id="KW-0677">Repeat</keyword>
<dbReference type="InterPro" id="IPR036318">
    <property type="entry name" value="FAD-bd_PCMH-like_sf"/>
</dbReference>
<dbReference type="eggNOG" id="COG1253">
    <property type="taxonomic scope" value="Bacteria"/>
</dbReference>
<dbReference type="Proteomes" id="UP000000628">
    <property type="component" value="Chromosome"/>
</dbReference>
<dbReference type="PANTHER" id="PTHR43099">
    <property type="entry name" value="UPF0053 PROTEIN YRKA"/>
    <property type="match status" value="1"/>
</dbReference>
<feature type="domain" description="CBS" evidence="5">
    <location>
        <begin position="119"/>
        <end position="179"/>
    </location>
</feature>
<dbReference type="AlphaFoldDB" id="C7QZE6"/>
<dbReference type="InterPro" id="IPR051676">
    <property type="entry name" value="UPF0053_domain"/>
</dbReference>
<dbReference type="SUPFAM" id="SSF56176">
    <property type="entry name" value="FAD-binding/transporter-associated domain-like"/>
    <property type="match status" value="1"/>
</dbReference>